<dbReference type="AlphaFoldDB" id="A0A225WXF6"/>
<dbReference type="InterPro" id="IPR031825">
    <property type="entry name" value="RXLR"/>
</dbReference>
<keyword evidence="4 5" id="KW-0732">Signal</keyword>
<dbReference type="EMBL" id="NBNE01000142">
    <property type="protein sequence ID" value="OWZ22371.1"/>
    <property type="molecule type" value="Genomic_DNA"/>
</dbReference>
<dbReference type="Pfam" id="PF16810">
    <property type="entry name" value="RXLR"/>
    <property type="match status" value="1"/>
</dbReference>
<evidence type="ECO:0000313" key="6">
    <source>
        <dbReference type="EMBL" id="OWZ22371.1"/>
    </source>
</evidence>
<evidence type="ECO:0000256" key="5">
    <source>
        <dbReference type="RuleBase" id="RU367124"/>
    </source>
</evidence>
<comment type="domain">
    <text evidence="5">The RxLR-dEER motif acts to carry the protein into the host cell cytoplasm through binding to cell surface phosphatidylinositol-3-phosphate.</text>
</comment>
<comment type="similarity">
    <text evidence="2 5">Belongs to the RxLR effector family.</text>
</comment>
<evidence type="ECO:0000256" key="3">
    <source>
        <dbReference type="ARBA" id="ARBA00022525"/>
    </source>
</evidence>
<evidence type="ECO:0000256" key="4">
    <source>
        <dbReference type="ARBA" id="ARBA00022729"/>
    </source>
</evidence>
<keyword evidence="3 5" id="KW-0964">Secreted</keyword>
<protein>
    <recommendedName>
        <fullName evidence="5">RxLR effector protein</fullName>
    </recommendedName>
</protein>
<comment type="function">
    <text evidence="5">Effector that suppresses plant defense responses during pathogen infection.</text>
</comment>
<evidence type="ECO:0000256" key="2">
    <source>
        <dbReference type="ARBA" id="ARBA00010400"/>
    </source>
</evidence>
<sequence length="156" mass="17807">MRLTYMFMIAVSALSVNQVPVTASVGSNTSRSINDPSRFLRGSNVAEGDKEERGWNFADIVEQLMNKHLFNKLVRTESFSALDKVDDLARLDKISDTADDHLKSIFEFADQQKMRPDDLVDKLRTFDELDEDFIKKAVGMYTNYLQGIGKIHVDWP</sequence>
<organism evidence="6 7">
    <name type="scientific">Phytophthora megakarya</name>
    <dbReference type="NCBI Taxonomy" id="4795"/>
    <lineage>
        <taxon>Eukaryota</taxon>
        <taxon>Sar</taxon>
        <taxon>Stramenopiles</taxon>
        <taxon>Oomycota</taxon>
        <taxon>Peronosporomycetes</taxon>
        <taxon>Peronosporales</taxon>
        <taxon>Peronosporaceae</taxon>
        <taxon>Phytophthora</taxon>
    </lineage>
</organism>
<comment type="caution">
    <text evidence="6">The sequence shown here is derived from an EMBL/GenBank/DDBJ whole genome shotgun (WGS) entry which is preliminary data.</text>
</comment>
<gene>
    <name evidence="6" type="ORF">PHMEG_0002929</name>
</gene>
<dbReference type="Proteomes" id="UP000198211">
    <property type="component" value="Unassembled WGS sequence"/>
</dbReference>
<keyword evidence="7" id="KW-1185">Reference proteome</keyword>
<feature type="chain" id="PRO_5045008642" description="RxLR effector protein" evidence="5">
    <location>
        <begin position="24"/>
        <end position="156"/>
    </location>
</feature>
<accession>A0A225WXF6</accession>
<comment type="subcellular location">
    <subcellularLocation>
        <location evidence="1 5">Secreted</location>
    </subcellularLocation>
</comment>
<name>A0A225WXF6_9STRA</name>
<proteinExistence type="inferred from homology"/>
<feature type="signal peptide" evidence="5">
    <location>
        <begin position="1"/>
        <end position="23"/>
    </location>
</feature>
<dbReference type="OrthoDB" id="98235at2759"/>
<evidence type="ECO:0000313" key="7">
    <source>
        <dbReference type="Proteomes" id="UP000198211"/>
    </source>
</evidence>
<evidence type="ECO:0000256" key="1">
    <source>
        <dbReference type="ARBA" id="ARBA00004613"/>
    </source>
</evidence>
<reference evidence="7" key="1">
    <citation type="submission" date="2017-03" db="EMBL/GenBank/DDBJ databases">
        <title>Phytopthora megakarya and P. palmivora, two closely related causual agents of cacao black pod achieved similar genome size and gene model numbers by different mechanisms.</title>
        <authorList>
            <person name="Ali S."/>
            <person name="Shao J."/>
            <person name="Larry D.J."/>
            <person name="Kronmiller B."/>
            <person name="Shen D."/>
            <person name="Strem M.D."/>
            <person name="Melnick R.L."/>
            <person name="Guiltinan M.J."/>
            <person name="Tyler B.M."/>
            <person name="Meinhardt L.W."/>
            <person name="Bailey B.A."/>
        </authorList>
    </citation>
    <scope>NUCLEOTIDE SEQUENCE [LARGE SCALE GENOMIC DNA]</scope>
    <source>
        <strain evidence="7">zdho120</strain>
    </source>
</reference>